<feature type="chain" id="PRO_5038854557" evidence="1">
    <location>
        <begin position="24"/>
        <end position="72"/>
    </location>
</feature>
<feature type="signal peptide" evidence="1">
    <location>
        <begin position="1"/>
        <end position="23"/>
    </location>
</feature>
<organism evidence="2 3">
    <name type="scientific">Candidatus Scatomonas pullistercoris</name>
    <dbReference type="NCBI Taxonomy" id="2840920"/>
    <lineage>
        <taxon>Bacteria</taxon>
        <taxon>Bacillati</taxon>
        <taxon>Bacillota</taxon>
        <taxon>Clostridia</taxon>
        <taxon>Lachnospirales</taxon>
        <taxon>Lachnospiraceae</taxon>
        <taxon>Lachnospiraceae incertae sedis</taxon>
        <taxon>Candidatus Scatomonas</taxon>
    </lineage>
</organism>
<dbReference type="AlphaFoldDB" id="A0A9D1P2R3"/>
<sequence>MKKKVMRVLLTAGLLAAAALGTAGCSKKTECALCGQVKNCSEKEYFGEKVYVCGDCAKGLDALDSLGGMLGM</sequence>
<evidence type="ECO:0000313" key="2">
    <source>
        <dbReference type="EMBL" id="HIV25440.1"/>
    </source>
</evidence>
<comment type="caution">
    <text evidence="2">The sequence shown here is derived from an EMBL/GenBank/DDBJ whole genome shotgun (WGS) entry which is preliminary data.</text>
</comment>
<gene>
    <name evidence="2" type="ORF">IAB71_06590</name>
</gene>
<dbReference type="PROSITE" id="PS51257">
    <property type="entry name" value="PROKAR_LIPOPROTEIN"/>
    <property type="match status" value="1"/>
</dbReference>
<keyword evidence="1" id="KW-0732">Signal</keyword>
<proteinExistence type="predicted"/>
<name>A0A9D1P2R3_9FIRM</name>
<protein>
    <submittedName>
        <fullName evidence="2">Uncharacterized protein</fullName>
    </submittedName>
</protein>
<dbReference type="EMBL" id="DVOO01000017">
    <property type="protein sequence ID" value="HIV25440.1"/>
    <property type="molecule type" value="Genomic_DNA"/>
</dbReference>
<evidence type="ECO:0000313" key="3">
    <source>
        <dbReference type="Proteomes" id="UP000824169"/>
    </source>
</evidence>
<accession>A0A9D1P2R3</accession>
<evidence type="ECO:0000256" key="1">
    <source>
        <dbReference type="SAM" id="SignalP"/>
    </source>
</evidence>
<reference evidence="2" key="1">
    <citation type="submission" date="2020-10" db="EMBL/GenBank/DDBJ databases">
        <authorList>
            <person name="Gilroy R."/>
        </authorList>
    </citation>
    <scope>NUCLEOTIDE SEQUENCE</scope>
    <source>
        <strain evidence="2">CHK188-20938</strain>
    </source>
</reference>
<reference evidence="2" key="2">
    <citation type="journal article" date="2021" name="PeerJ">
        <title>Extensive microbial diversity within the chicken gut microbiome revealed by metagenomics and culture.</title>
        <authorList>
            <person name="Gilroy R."/>
            <person name="Ravi A."/>
            <person name="Getino M."/>
            <person name="Pursley I."/>
            <person name="Horton D.L."/>
            <person name="Alikhan N.F."/>
            <person name="Baker D."/>
            <person name="Gharbi K."/>
            <person name="Hall N."/>
            <person name="Watson M."/>
            <person name="Adriaenssens E.M."/>
            <person name="Foster-Nyarko E."/>
            <person name="Jarju S."/>
            <person name="Secka A."/>
            <person name="Antonio M."/>
            <person name="Oren A."/>
            <person name="Chaudhuri R.R."/>
            <person name="La Ragione R."/>
            <person name="Hildebrand F."/>
            <person name="Pallen M.J."/>
        </authorList>
    </citation>
    <scope>NUCLEOTIDE SEQUENCE</scope>
    <source>
        <strain evidence="2">CHK188-20938</strain>
    </source>
</reference>
<dbReference type="Proteomes" id="UP000824169">
    <property type="component" value="Unassembled WGS sequence"/>
</dbReference>